<dbReference type="Gramene" id="OMP00002">
    <property type="protein sequence ID" value="OMP00002"/>
    <property type="gene ID" value="CCACVL1_03506"/>
</dbReference>
<accession>A0A1R3JYU8</accession>
<organism evidence="1 2">
    <name type="scientific">Corchorus capsularis</name>
    <name type="common">Jute</name>
    <dbReference type="NCBI Taxonomy" id="210143"/>
    <lineage>
        <taxon>Eukaryota</taxon>
        <taxon>Viridiplantae</taxon>
        <taxon>Streptophyta</taxon>
        <taxon>Embryophyta</taxon>
        <taxon>Tracheophyta</taxon>
        <taxon>Spermatophyta</taxon>
        <taxon>Magnoliopsida</taxon>
        <taxon>eudicotyledons</taxon>
        <taxon>Gunneridae</taxon>
        <taxon>Pentapetalae</taxon>
        <taxon>rosids</taxon>
        <taxon>malvids</taxon>
        <taxon>Malvales</taxon>
        <taxon>Malvaceae</taxon>
        <taxon>Grewioideae</taxon>
        <taxon>Apeibeae</taxon>
        <taxon>Corchorus</taxon>
    </lineage>
</organism>
<evidence type="ECO:0000313" key="1">
    <source>
        <dbReference type="EMBL" id="OMP00002.1"/>
    </source>
</evidence>
<dbReference type="Proteomes" id="UP000188268">
    <property type="component" value="Unassembled WGS sequence"/>
</dbReference>
<evidence type="ECO:0000313" key="2">
    <source>
        <dbReference type="Proteomes" id="UP000188268"/>
    </source>
</evidence>
<proteinExistence type="predicted"/>
<protein>
    <submittedName>
        <fullName evidence="1">Uncharacterized protein</fullName>
    </submittedName>
</protein>
<gene>
    <name evidence="1" type="ORF">CCACVL1_03506</name>
</gene>
<dbReference type="AlphaFoldDB" id="A0A1R3JYU8"/>
<dbReference type="EMBL" id="AWWV01006729">
    <property type="protein sequence ID" value="OMP00002.1"/>
    <property type="molecule type" value="Genomic_DNA"/>
</dbReference>
<name>A0A1R3JYU8_COCAP</name>
<sequence length="21" mass="2504">MAELRDRRASRRSGFCKFVAF</sequence>
<keyword evidence="2" id="KW-1185">Reference proteome</keyword>
<comment type="caution">
    <text evidence="1">The sequence shown here is derived from an EMBL/GenBank/DDBJ whole genome shotgun (WGS) entry which is preliminary data.</text>
</comment>
<reference evidence="1 2" key="1">
    <citation type="submission" date="2013-09" db="EMBL/GenBank/DDBJ databases">
        <title>Corchorus capsularis genome sequencing.</title>
        <authorList>
            <person name="Alam M."/>
            <person name="Haque M.S."/>
            <person name="Islam M.S."/>
            <person name="Emdad E.M."/>
            <person name="Islam M.M."/>
            <person name="Ahmed B."/>
            <person name="Halim A."/>
            <person name="Hossen Q.M.M."/>
            <person name="Hossain M.Z."/>
            <person name="Ahmed R."/>
            <person name="Khan M.M."/>
            <person name="Islam R."/>
            <person name="Rashid M.M."/>
            <person name="Khan S.A."/>
            <person name="Rahman M.S."/>
            <person name="Alam M."/>
        </authorList>
    </citation>
    <scope>NUCLEOTIDE SEQUENCE [LARGE SCALE GENOMIC DNA]</scope>
    <source>
        <strain evidence="2">cv. CVL-1</strain>
        <tissue evidence="1">Whole seedling</tissue>
    </source>
</reference>